<dbReference type="Proteomes" id="UP000639338">
    <property type="component" value="Unassembled WGS sequence"/>
</dbReference>
<evidence type="ECO:0000256" key="1">
    <source>
        <dbReference type="ARBA" id="ARBA00004141"/>
    </source>
</evidence>
<dbReference type="InterPro" id="IPR003593">
    <property type="entry name" value="AAA+_ATPase"/>
</dbReference>
<dbReference type="SMART" id="SM00320">
    <property type="entry name" value="WD40"/>
    <property type="match status" value="2"/>
</dbReference>
<proteinExistence type="predicted"/>
<feature type="coiled-coil region" evidence="10">
    <location>
        <begin position="225"/>
        <end position="284"/>
    </location>
</feature>
<name>A0A834Y2P2_APHGI</name>
<dbReference type="PANTHER" id="PTHR43038:SF5">
    <property type="entry name" value="RE14039P"/>
    <property type="match status" value="1"/>
</dbReference>
<dbReference type="InterPro" id="IPR027417">
    <property type="entry name" value="P-loop_NTPase"/>
</dbReference>
<dbReference type="InterPro" id="IPR017871">
    <property type="entry name" value="ABC_transporter-like_CS"/>
</dbReference>
<feature type="compositionally biased region" description="Basic and acidic residues" evidence="11">
    <location>
        <begin position="122"/>
        <end position="143"/>
    </location>
</feature>
<evidence type="ECO:0000313" key="17">
    <source>
        <dbReference type="Proteomes" id="UP000639338"/>
    </source>
</evidence>
<feature type="transmembrane region" description="Helical" evidence="12">
    <location>
        <begin position="1321"/>
        <end position="1340"/>
    </location>
</feature>
<evidence type="ECO:0000256" key="6">
    <source>
        <dbReference type="ARBA" id="ARBA00022840"/>
    </source>
</evidence>
<dbReference type="Pfam" id="PF12698">
    <property type="entry name" value="ABC2_membrane_3"/>
    <property type="match status" value="1"/>
</dbReference>
<evidence type="ECO:0000256" key="8">
    <source>
        <dbReference type="ARBA" id="ARBA00023136"/>
    </source>
</evidence>
<dbReference type="GO" id="GO:0008270">
    <property type="term" value="F:zinc ion binding"/>
    <property type="evidence" value="ECO:0007669"/>
    <property type="project" value="UniProtKB-KW"/>
</dbReference>
<feature type="domain" description="ABC transporter" evidence="14">
    <location>
        <begin position="634"/>
        <end position="868"/>
    </location>
</feature>
<dbReference type="SUPFAM" id="SSF52540">
    <property type="entry name" value="P-loop containing nucleoside triphosphate hydrolases"/>
    <property type="match status" value="1"/>
</dbReference>
<accession>A0A834Y2P2</accession>
<dbReference type="Pfam" id="PF23419">
    <property type="entry name" value="WD40_RFWD3"/>
    <property type="match status" value="1"/>
</dbReference>
<dbReference type="PANTHER" id="PTHR43038">
    <property type="entry name" value="ATP-BINDING CASSETTE, SUB-FAMILY H, MEMBER 1"/>
    <property type="match status" value="1"/>
</dbReference>
<evidence type="ECO:0000256" key="10">
    <source>
        <dbReference type="SAM" id="Coils"/>
    </source>
</evidence>
<dbReference type="InterPro" id="IPR015943">
    <property type="entry name" value="WD40/YVTN_repeat-like_dom_sf"/>
</dbReference>
<dbReference type="InterPro" id="IPR001841">
    <property type="entry name" value="Znf_RING"/>
</dbReference>
<dbReference type="SUPFAM" id="SSF50978">
    <property type="entry name" value="WD40 repeat-like"/>
    <property type="match status" value="1"/>
</dbReference>
<evidence type="ECO:0000256" key="11">
    <source>
        <dbReference type="SAM" id="MobiDB-lite"/>
    </source>
</evidence>
<dbReference type="InterPro" id="IPR013525">
    <property type="entry name" value="ABC2_TM"/>
</dbReference>
<dbReference type="PROSITE" id="PS50893">
    <property type="entry name" value="ABC_TRANSPORTER_2"/>
    <property type="match status" value="1"/>
</dbReference>
<dbReference type="GO" id="GO:0016887">
    <property type="term" value="F:ATP hydrolysis activity"/>
    <property type="evidence" value="ECO:0007669"/>
    <property type="project" value="InterPro"/>
</dbReference>
<dbReference type="Gene3D" id="3.40.50.300">
    <property type="entry name" value="P-loop containing nucleotide triphosphate hydrolases"/>
    <property type="match status" value="1"/>
</dbReference>
<feature type="region of interest" description="Disordered" evidence="11">
    <location>
        <begin position="917"/>
        <end position="938"/>
    </location>
</feature>
<dbReference type="InterPro" id="IPR036322">
    <property type="entry name" value="WD40_repeat_dom_sf"/>
</dbReference>
<evidence type="ECO:0000259" key="13">
    <source>
        <dbReference type="PROSITE" id="PS50089"/>
    </source>
</evidence>
<evidence type="ECO:0000259" key="15">
    <source>
        <dbReference type="PROSITE" id="PS51012"/>
    </source>
</evidence>
<feature type="transmembrane region" description="Helical" evidence="12">
    <location>
        <begin position="1261"/>
        <end position="1280"/>
    </location>
</feature>
<gene>
    <name evidence="16" type="ORF">HCN44_002567</name>
</gene>
<feature type="transmembrane region" description="Helical" evidence="12">
    <location>
        <begin position="965"/>
        <end position="987"/>
    </location>
</feature>
<feature type="region of interest" description="Disordered" evidence="11">
    <location>
        <begin position="114"/>
        <end position="143"/>
    </location>
</feature>
<dbReference type="PROSITE" id="PS50089">
    <property type="entry name" value="ZF_RING_2"/>
    <property type="match status" value="1"/>
</dbReference>
<feature type="transmembrane region" description="Helical" evidence="12">
    <location>
        <begin position="1149"/>
        <end position="1173"/>
    </location>
</feature>
<feature type="domain" description="ABC transmembrane type-2" evidence="15">
    <location>
        <begin position="1114"/>
        <end position="1343"/>
    </location>
</feature>
<keyword evidence="7 12" id="KW-1133">Transmembrane helix</keyword>
<keyword evidence="6" id="KW-0067">ATP-binding</keyword>
<evidence type="ECO:0000256" key="5">
    <source>
        <dbReference type="ARBA" id="ARBA00022833"/>
    </source>
</evidence>
<sequence>MERPARAASPEYPEELPNDNEVIEIDNSDVDNSQVSPHLQEYNIISRNIQVIQDIIDQNVELMNHHNEDESVQNENRQNEDVNRGNVLPEEDSDNETIEVVRRNARRILSVDSSDSQIDAIEEQKEEKEEESARKRPRLDDEKISTDKEDESWCQICMEAWTSSGVHRLCCLSCGHLFGQECVVRWLKECTVATRRCPTCNVKADLKDVRVLYANKLIAIDNSEVNRLKIDNETLNSKNKILELQLSTSELRNRVFNEQVQGLMRKINELENQLKENIVLMKEKYNDTTTITDLCYQKNKKFHMEKSIEIDPSNGCRVFDFNKKTGHLAISQKTSTRFSMFAGYGIKLFDVNLMNSVTFIPVHQDAIRDLSFHSSHQSLVLSVGFDKTAKLVDVNTKSVVHNFPVGLKAWSCCWAGDDPNNFLVGCEQGKIVYFDIRQTSGAVDTLSNTGVRSPVISLASVPPTSSCGIPRGGFLACTLNSCYAYEQKNNIYTPKQMFKNGSYFCVKYDENCAHGLISCRGKNTKDSTFSDQQSKHSIFSIERGQNDSVDCQIVHTFEAGDKQTNITRPCFINVDDDTLIAAYQESTKSIPLRSLSTEMEVPGSTGATSIELKTRRAQFQTQASTLDTRRRQAVCVRRAFKKYGPKSNPNIILDGLNMTVPKGTIYGLLGASGCGKTTLLSCIVGRRRLDDGEIWVLGGKPGSKGSGVPGPRVGYMPQEIALYGEFSIRETFIYFGWCAGMTTTQVDEKLDFLLKLLDLPNENRFVKNLSGGQQRRVSIAATLLADPELLILDEPTVGVDPVLRQSIWDHLVQITKDGNKTIIVTTHYIEETRQAGMIGLMRSGRFLAEESPSRLMEMHRLDTLEEVFLKLSKRQNMGLRRRSSILSSVTGVVPDFDVEDEMSGEFGDNVSISSRRRSIAPATDTTDNLPELPPEEKGTTNFKMLNPQHMKAIIWKNFLWMWRNVGIMLFIIGLPVVQIILFCLSIGKDPVGLNIAIVNHELNNSMETCVPTIGCDINMLSCRYLQHLKKRKVEYSHYDNEDESKHAVEKGWSWAAISFSKNYSESLFARINKGRFADEADIIYGDMDVVMDMSNQQIGQLLQRDLLYSYQDFARDVTVACNLSAKLTAIPVAFQTPIYGPTAPNFTDFAAPGIILTIIFFLSVALTSGAMLLERNEGLLERSLVSGITGTEVLFGQVVTQFTVMTGQTMMVLIFTFAIFKLTCEGDIVLVTILTILTGLCGMCFGFVVACSCENERSATYMAMGSFLPIVMLCGIIWPVEGMHPILRAISFFLPLTKSTESIRAMLARGWGMSEPAVYEGFISTFVWIIVFQTVAILLIKFKKG</sequence>
<dbReference type="Pfam" id="PF00005">
    <property type="entry name" value="ABC_tran"/>
    <property type="match status" value="1"/>
</dbReference>
<feature type="transmembrane region" description="Helical" evidence="12">
    <location>
        <begin position="1194"/>
        <end position="1222"/>
    </location>
</feature>
<dbReference type="GO" id="GO:0016020">
    <property type="term" value="C:membrane"/>
    <property type="evidence" value="ECO:0007669"/>
    <property type="project" value="UniProtKB-SubCell"/>
</dbReference>
<evidence type="ECO:0000256" key="12">
    <source>
        <dbReference type="SAM" id="Phobius"/>
    </source>
</evidence>
<dbReference type="Gene3D" id="2.130.10.10">
    <property type="entry name" value="YVTN repeat-like/Quinoprotein amine dehydrogenase"/>
    <property type="match status" value="1"/>
</dbReference>
<feature type="transmembrane region" description="Helical" evidence="12">
    <location>
        <begin position="1228"/>
        <end position="1249"/>
    </location>
</feature>
<evidence type="ECO:0000256" key="3">
    <source>
        <dbReference type="ARBA" id="ARBA00022741"/>
    </source>
</evidence>
<dbReference type="GO" id="GO:0005524">
    <property type="term" value="F:ATP binding"/>
    <property type="evidence" value="ECO:0007669"/>
    <property type="project" value="UniProtKB-KW"/>
</dbReference>
<dbReference type="EMBL" id="JACMRX010000001">
    <property type="protein sequence ID" value="KAF7996921.1"/>
    <property type="molecule type" value="Genomic_DNA"/>
</dbReference>
<comment type="subcellular location">
    <subcellularLocation>
        <location evidence="1">Membrane</location>
        <topology evidence="1">Multi-pass membrane protein</topology>
    </subcellularLocation>
</comment>
<keyword evidence="8 12" id="KW-0472">Membrane</keyword>
<dbReference type="CDD" id="cd03230">
    <property type="entry name" value="ABC_DR_subfamily_A"/>
    <property type="match status" value="1"/>
</dbReference>
<evidence type="ECO:0000256" key="9">
    <source>
        <dbReference type="PROSITE-ProRule" id="PRU00175"/>
    </source>
</evidence>
<dbReference type="InterPro" id="IPR013083">
    <property type="entry name" value="Znf_RING/FYVE/PHD"/>
</dbReference>
<dbReference type="SUPFAM" id="SSF57850">
    <property type="entry name" value="RING/U-box"/>
    <property type="match status" value="1"/>
</dbReference>
<dbReference type="CDD" id="cd16450">
    <property type="entry name" value="mRING-C3HGC3_RFWD3"/>
    <property type="match status" value="1"/>
</dbReference>
<protein>
    <submittedName>
        <fullName evidence="16">Uncharacterized protein</fullName>
    </submittedName>
</protein>
<keyword evidence="3" id="KW-0547">Nucleotide-binding</keyword>
<keyword evidence="4 9" id="KW-0863">Zinc-finger</keyword>
<feature type="domain" description="RING-type" evidence="13">
    <location>
        <begin position="154"/>
        <end position="201"/>
    </location>
</feature>
<dbReference type="InterPro" id="IPR056527">
    <property type="entry name" value="WD40_RFWD3"/>
</dbReference>
<dbReference type="Gene3D" id="3.30.40.10">
    <property type="entry name" value="Zinc/RING finger domain, C3HC4 (zinc finger)"/>
    <property type="match status" value="1"/>
</dbReference>
<comment type="caution">
    <text evidence="16">The sequence shown here is derived from an EMBL/GenBank/DDBJ whole genome shotgun (WGS) entry which is preliminary data.</text>
</comment>
<dbReference type="InterPro" id="IPR047817">
    <property type="entry name" value="ABC2_TM_bact-type"/>
</dbReference>
<dbReference type="PROSITE" id="PS51012">
    <property type="entry name" value="ABC_TM2"/>
    <property type="match status" value="1"/>
</dbReference>
<feature type="region of interest" description="Disordered" evidence="11">
    <location>
        <begin position="68"/>
        <end position="94"/>
    </location>
</feature>
<evidence type="ECO:0000256" key="4">
    <source>
        <dbReference type="ARBA" id="ARBA00022771"/>
    </source>
</evidence>
<dbReference type="OrthoDB" id="10255969at2759"/>
<keyword evidence="2 12" id="KW-0812">Transmembrane</keyword>
<keyword evidence="4 9" id="KW-0479">Metal-binding</keyword>
<evidence type="ECO:0000259" key="14">
    <source>
        <dbReference type="PROSITE" id="PS50893"/>
    </source>
</evidence>
<keyword evidence="10" id="KW-0175">Coiled coil</keyword>
<reference evidence="16 17" key="1">
    <citation type="submission" date="2020-08" db="EMBL/GenBank/DDBJ databases">
        <title>Aphidius gifuensis genome sequencing and assembly.</title>
        <authorList>
            <person name="Du Z."/>
        </authorList>
    </citation>
    <scope>NUCLEOTIDE SEQUENCE [LARGE SCALE GENOMIC DNA]</scope>
    <source>
        <strain evidence="16">YNYX2018</strain>
        <tissue evidence="16">Adults</tissue>
    </source>
</reference>
<evidence type="ECO:0000313" key="16">
    <source>
        <dbReference type="EMBL" id="KAF7996921.1"/>
    </source>
</evidence>
<dbReference type="InterPro" id="IPR001680">
    <property type="entry name" value="WD40_rpt"/>
</dbReference>
<dbReference type="SMART" id="SM00382">
    <property type="entry name" value="AAA"/>
    <property type="match status" value="1"/>
</dbReference>
<organism evidence="16 17">
    <name type="scientific">Aphidius gifuensis</name>
    <name type="common">Parasitoid wasp</name>
    <dbReference type="NCBI Taxonomy" id="684658"/>
    <lineage>
        <taxon>Eukaryota</taxon>
        <taxon>Metazoa</taxon>
        <taxon>Ecdysozoa</taxon>
        <taxon>Arthropoda</taxon>
        <taxon>Hexapoda</taxon>
        <taxon>Insecta</taxon>
        <taxon>Pterygota</taxon>
        <taxon>Neoptera</taxon>
        <taxon>Endopterygota</taxon>
        <taxon>Hymenoptera</taxon>
        <taxon>Apocrita</taxon>
        <taxon>Ichneumonoidea</taxon>
        <taxon>Braconidae</taxon>
        <taxon>Aphidiinae</taxon>
        <taxon>Aphidius</taxon>
    </lineage>
</organism>
<evidence type="ECO:0000256" key="7">
    <source>
        <dbReference type="ARBA" id="ARBA00022989"/>
    </source>
</evidence>
<evidence type="ECO:0000256" key="2">
    <source>
        <dbReference type="ARBA" id="ARBA00022692"/>
    </source>
</evidence>
<keyword evidence="17" id="KW-1185">Reference proteome</keyword>
<keyword evidence="5" id="KW-0862">Zinc</keyword>
<dbReference type="PROSITE" id="PS00211">
    <property type="entry name" value="ABC_TRANSPORTER_1"/>
    <property type="match status" value="1"/>
</dbReference>
<dbReference type="InterPro" id="IPR003439">
    <property type="entry name" value="ABC_transporter-like_ATP-bd"/>
</dbReference>
<dbReference type="GO" id="GO:0140359">
    <property type="term" value="F:ABC-type transporter activity"/>
    <property type="evidence" value="ECO:0007669"/>
    <property type="project" value="InterPro"/>
</dbReference>